<accession>A0A0R1Q0R2</accession>
<dbReference type="InterPro" id="IPR001789">
    <property type="entry name" value="Sig_transdc_resp-reg_receiver"/>
</dbReference>
<proteinExistence type="predicted"/>
<dbReference type="Gene3D" id="3.40.50.2300">
    <property type="match status" value="1"/>
</dbReference>
<name>A0A0R1Q0R2_9LACO</name>
<dbReference type="PANTHER" id="PTHR37299:SF1">
    <property type="entry name" value="STAGE 0 SPORULATION PROTEIN A HOMOLOG"/>
    <property type="match status" value="1"/>
</dbReference>
<protein>
    <submittedName>
        <fullName evidence="4">Response regulator</fullName>
    </submittedName>
</protein>
<evidence type="ECO:0000256" key="1">
    <source>
        <dbReference type="PROSITE-ProRule" id="PRU00169"/>
    </source>
</evidence>
<dbReference type="SMART" id="SM00850">
    <property type="entry name" value="LytTR"/>
    <property type="match status" value="1"/>
</dbReference>
<sequence>MDILIVDDEPLSRNELSYLLTQNITVGKVMEADGIKEALSILLTQKIDLIFLDISLNEENGFTLAKELKQLINPPLVIFATAYDKYAIQAFDINAIDYVLKPFEQTRVNQALKKANTALVNRDRSNKQDKDSSPQNMADFITLTADEKTAVIKTKDIISATVENGLLTVTTNSNHNFVSHETLSWIKGQLDPQKFMQVHRSAIVCLEYIREIQPWFNHTFVLILTNNARIPVGRSFMKELKQRLNM</sequence>
<dbReference type="GO" id="GO:0003677">
    <property type="term" value="F:DNA binding"/>
    <property type="evidence" value="ECO:0007669"/>
    <property type="project" value="InterPro"/>
</dbReference>
<evidence type="ECO:0000259" key="2">
    <source>
        <dbReference type="PROSITE" id="PS50110"/>
    </source>
</evidence>
<keyword evidence="5" id="KW-1185">Reference proteome</keyword>
<dbReference type="PANTHER" id="PTHR37299">
    <property type="entry name" value="TRANSCRIPTIONAL REGULATOR-RELATED"/>
    <property type="match status" value="1"/>
</dbReference>
<reference evidence="4 5" key="1">
    <citation type="journal article" date="2015" name="Genome Announc.">
        <title>Expanding the biotechnology potential of lactobacilli through comparative genomics of 213 strains and associated genera.</title>
        <authorList>
            <person name="Sun Z."/>
            <person name="Harris H.M."/>
            <person name="McCann A."/>
            <person name="Guo C."/>
            <person name="Argimon S."/>
            <person name="Zhang W."/>
            <person name="Yang X."/>
            <person name="Jeffery I.B."/>
            <person name="Cooney J.C."/>
            <person name="Kagawa T.F."/>
            <person name="Liu W."/>
            <person name="Song Y."/>
            <person name="Salvetti E."/>
            <person name="Wrobel A."/>
            <person name="Rasinkangas P."/>
            <person name="Parkhill J."/>
            <person name="Rea M.C."/>
            <person name="O'Sullivan O."/>
            <person name="Ritari J."/>
            <person name="Douillard F.P."/>
            <person name="Paul Ross R."/>
            <person name="Yang R."/>
            <person name="Briner A.E."/>
            <person name="Felis G.E."/>
            <person name="de Vos W.M."/>
            <person name="Barrangou R."/>
            <person name="Klaenhammer T.R."/>
            <person name="Caufield P.W."/>
            <person name="Cui Y."/>
            <person name="Zhang H."/>
            <person name="O'Toole P.W."/>
        </authorList>
    </citation>
    <scope>NUCLEOTIDE SEQUENCE [LARGE SCALE GENOMIC DNA]</scope>
    <source>
        <strain evidence="4 5">DSM 19971</strain>
    </source>
</reference>
<feature type="modified residue" description="4-aspartylphosphate" evidence="1">
    <location>
        <position position="53"/>
    </location>
</feature>
<dbReference type="EMBL" id="AZEG01000005">
    <property type="protein sequence ID" value="KRL38311.1"/>
    <property type="molecule type" value="Genomic_DNA"/>
</dbReference>
<dbReference type="SUPFAM" id="SSF52172">
    <property type="entry name" value="CheY-like"/>
    <property type="match status" value="1"/>
</dbReference>
<dbReference type="GO" id="GO:0000156">
    <property type="term" value="F:phosphorelay response regulator activity"/>
    <property type="evidence" value="ECO:0007669"/>
    <property type="project" value="InterPro"/>
</dbReference>
<dbReference type="PROSITE" id="PS50110">
    <property type="entry name" value="RESPONSE_REGULATORY"/>
    <property type="match status" value="1"/>
</dbReference>
<dbReference type="PROSITE" id="PS50930">
    <property type="entry name" value="HTH_LYTTR"/>
    <property type="match status" value="1"/>
</dbReference>
<dbReference type="OrthoDB" id="9809318at2"/>
<evidence type="ECO:0000313" key="4">
    <source>
        <dbReference type="EMBL" id="KRL38311.1"/>
    </source>
</evidence>
<dbReference type="SMART" id="SM00448">
    <property type="entry name" value="REC"/>
    <property type="match status" value="1"/>
</dbReference>
<dbReference type="AlphaFoldDB" id="A0A0R1Q0R2"/>
<dbReference type="STRING" id="1423812.FD20_GL001928"/>
<dbReference type="InterPro" id="IPR007492">
    <property type="entry name" value="LytTR_DNA-bd_dom"/>
</dbReference>
<comment type="caution">
    <text evidence="4">The sequence shown here is derived from an EMBL/GenBank/DDBJ whole genome shotgun (WGS) entry which is preliminary data.</text>
</comment>
<dbReference type="InterPro" id="IPR011006">
    <property type="entry name" value="CheY-like_superfamily"/>
</dbReference>
<dbReference type="Pfam" id="PF00072">
    <property type="entry name" value="Response_reg"/>
    <property type="match status" value="1"/>
</dbReference>
<keyword evidence="1" id="KW-0597">Phosphoprotein</keyword>
<feature type="domain" description="Response regulatory" evidence="2">
    <location>
        <begin position="2"/>
        <end position="116"/>
    </location>
</feature>
<evidence type="ECO:0000259" key="3">
    <source>
        <dbReference type="PROSITE" id="PS50930"/>
    </source>
</evidence>
<feature type="domain" description="HTH LytTR-type" evidence="3">
    <location>
        <begin position="141"/>
        <end position="246"/>
    </location>
</feature>
<organism evidence="4 5">
    <name type="scientific">Liquorilactobacillus uvarum DSM 19971</name>
    <dbReference type="NCBI Taxonomy" id="1423812"/>
    <lineage>
        <taxon>Bacteria</taxon>
        <taxon>Bacillati</taxon>
        <taxon>Bacillota</taxon>
        <taxon>Bacilli</taxon>
        <taxon>Lactobacillales</taxon>
        <taxon>Lactobacillaceae</taxon>
        <taxon>Liquorilactobacillus</taxon>
    </lineage>
</organism>
<dbReference type="InterPro" id="IPR046947">
    <property type="entry name" value="LytR-like"/>
</dbReference>
<dbReference type="Gene3D" id="2.20.25.10">
    <property type="match status" value="1"/>
</dbReference>
<dbReference type="Proteomes" id="UP000051155">
    <property type="component" value="Unassembled WGS sequence"/>
</dbReference>
<dbReference type="Pfam" id="PF04397">
    <property type="entry name" value="LytTR"/>
    <property type="match status" value="1"/>
</dbReference>
<gene>
    <name evidence="4" type="ORF">FD20_GL001928</name>
</gene>
<dbReference type="PATRIC" id="fig|1423812.3.peg.2045"/>
<evidence type="ECO:0000313" key="5">
    <source>
        <dbReference type="Proteomes" id="UP000051155"/>
    </source>
</evidence>
<dbReference type="Gene3D" id="2.40.50.40">
    <property type="match status" value="1"/>
</dbReference>
<dbReference type="RefSeq" id="WP_057736269.1">
    <property type="nucleotide sequence ID" value="NZ_AZEG01000005.1"/>
</dbReference>